<keyword evidence="8" id="KW-0862">Zinc</keyword>
<evidence type="ECO:0000256" key="1">
    <source>
        <dbReference type="ARBA" id="ARBA00022729"/>
    </source>
</evidence>
<evidence type="ECO:0000313" key="12">
    <source>
        <dbReference type="EMBL" id="MBB3169191.1"/>
    </source>
</evidence>
<dbReference type="GO" id="GO:0006508">
    <property type="term" value="P:proteolysis"/>
    <property type="evidence" value="ECO:0007669"/>
    <property type="project" value="InterPro"/>
</dbReference>
<feature type="glycosylation site" description="N-linked (GlcNAc...) asparagine; partial" evidence="5">
    <location>
        <position position="583"/>
    </location>
</feature>
<feature type="active site" description="Proton acceptor 1" evidence="4">
    <location>
        <position position="383"/>
    </location>
</feature>
<evidence type="ECO:0000256" key="8">
    <source>
        <dbReference type="PIRSR" id="PIRSR601548-3"/>
    </source>
</evidence>
<dbReference type="PROSITE" id="PS51257">
    <property type="entry name" value="PROKAR_LIPOPROTEIN"/>
    <property type="match status" value="1"/>
</dbReference>
<feature type="binding site" evidence="10">
    <location>
        <position position="386"/>
    </location>
    <ligand>
        <name>Zn(2+)</name>
        <dbReference type="ChEBI" id="CHEBI:29105"/>
        <label>2</label>
        <note>catalytic</note>
    </ligand>
</feature>
<feature type="binding site" evidence="8">
    <location>
        <position position="386"/>
    </location>
    <ligand>
        <name>Zn(2+)</name>
        <dbReference type="ChEBI" id="CHEBI:29105"/>
        <label>1</label>
        <note>catalytic</note>
    </ligand>
</feature>
<dbReference type="PANTHER" id="PTHR10514:SF27">
    <property type="entry name" value="ANGIOTENSIN-CONVERTING ENZYME"/>
    <property type="match status" value="1"/>
</dbReference>
<keyword evidence="12" id="KW-0645">Protease</keyword>
<dbReference type="AlphaFoldDB" id="A0A839UR36"/>
<evidence type="ECO:0000256" key="10">
    <source>
        <dbReference type="PIRSR" id="PIRSR601548-8"/>
    </source>
</evidence>
<name>A0A839UR36_9GAMM</name>
<feature type="binding site" evidence="10">
    <location>
        <position position="382"/>
    </location>
    <ligand>
        <name>Zn(2+)</name>
        <dbReference type="ChEBI" id="CHEBI:29105"/>
        <label>2</label>
        <note>catalytic</note>
    </ligand>
</feature>
<dbReference type="Gene3D" id="1.10.1370.30">
    <property type="match status" value="1"/>
</dbReference>
<feature type="signal peptide" evidence="11">
    <location>
        <begin position="1"/>
        <end position="20"/>
    </location>
</feature>
<feature type="binding site" evidence="8">
    <location>
        <position position="382"/>
    </location>
    <ligand>
        <name>Zn(2+)</name>
        <dbReference type="ChEBI" id="CHEBI:29105"/>
        <label>1</label>
        <note>catalytic</note>
    </ligand>
</feature>
<feature type="binding site" evidence="7">
    <location>
        <position position="222"/>
    </location>
    <ligand>
        <name>chloride</name>
        <dbReference type="ChEBI" id="CHEBI:17996"/>
        <label>1</label>
    </ligand>
</feature>
<feature type="binding site" evidence="7">
    <location>
        <position position="519"/>
    </location>
    <ligand>
        <name>chloride</name>
        <dbReference type="ChEBI" id="CHEBI:17996"/>
        <label>1</label>
    </ligand>
</feature>
<comment type="caution">
    <text evidence="12">The sequence shown here is derived from an EMBL/GenBank/DDBJ whole genome shotgun (WGS) entry which is preliminary data.</text>
</comment>
<dbReference type="FunFam" id="1.10.1370.30:FF:000005">
    <property type="entry name" value="Angiotensin-converting enzyme"/>
    <property type="match status" value="1"/>
</dbReference>
<feature type="active site" description="Proton acceptor 2" evidence="6">
    <location>
        <position position="383"/>
    </location>
</feature>
<feature type="binding site" evidence="10">
    <location>
        <position position="410"/>
    </location>
    <ligand>
        <name>Zn(2+)</name>
        <dbReference type="ChEBI" id="CHEBI:29105"/>
        <label>2</label>
        <note>catalytic</note>
    </ligand>
</feature>
<sequence length="611" mass="68674">MKKITSKTLLAAAVAVSVLSACQPDGAEKATIASAPVYDQASAEAFVAEAEKSLQSTAEFASRASWLASTYINMDSQFVEAKASKEYTLQAVKFAKQVKNWDGVALDPVVRRKLDALRLGLSFPSPDDETLAGELADIGSKMQGMYGKGKYCRESGECYDLQQMSNILAEGKDPALMREMWAGWRSVSPPMRPLYERQVEIANAGAKDLGFENLSVLWRSNYDQQPDAFAADVDAQWNKVKPLYDALHCHVRAKLSDAYGEDVVPKTGKIPAHMLGNMWAQTWGNVYDKVKPENSQQSYDLTSLIVNSGMNEMGMVRTAEDFFSSLGFTPLPESFWERSQFTKPRDREVVCHASAWNLDSKDDLRIKMCIQKNGEDFQTVHHELGHNYYQRAYNHQPYLFQNSANDGFHEALGDTVALSITPSYLVSLGLLKEEPPVSEDLGYLMQMALDKIAFLPFGLMVDKWRWQVFNGEIKPADYNKGWWQLREQYQGISAPVARTEDHFDPGAKYHIPGNTPYTRYFLAFIQQFQFHRALCETANYQGPLHRCSIYNNKAAGEKLQAMMAMGSSQPWQNAMEALTGQPNLDASAIADYFAPLKVWLDEQNEGRQCGW</sequence>
<dbReference type="EMBL" id="JACHXZ010000003">
    <property type="protein sequence ID" value="MBB3169191.1"/>
    <property type="molecule type" value="Genomic_DNA"/>
</dbReference>
<evidence type="ECO:0000256" key="4">
    <source>
        <dbReference type="PIRSR" id="PIRSR601548-1"/>
    </source>
</evidence>
<evidence type="ECO:0000256" key="6">
    <source>
        <dbReference type="PIRSR" id="PIRSR601548-11"/>
    </source>
</evidence>
<evidence type="ECO:0000256" key="7">
    <source>
        <dbReference type="PIRSR" id="PIRSR601548-2"/>
    </source>
</evidence>
<dbReference type="RefSeq" id="WP_183910675.1">
    <property type="nucleotide sequence ID" value="NZ_JACHXZ010000003.1"/>
</dbReference>
<feature type="disulfide bond" evidence="9">
    <location>
        <begin position="351"/>
        <end position="369"/>
    </location>
</feature>
<dbReference type="CDD" id="cd06461">
    <property type="entry name" value="M2_ACE"/>
    <property type="match status" value="1"/>
</dbReference>
<feature type="active site" description="Proton donor 1" evidence="4">
    <location>
        <position position="510"/>
    </location>
</feature>
<feature type="chain" id="PRO_5032925353" evidence="11">
    <location>
        <begin position="21"/>
        <end position="611"/>
    </location>
</feature>
<keyword evidence="1 11" id="KW-0732">Signal</keyword>
<proteinExistence type="predicted"/>
<evidence type="ECO:0000313" key="13">
    <source>
        <dbReference type="Proteomes" id="UP000559987"/>
    </source>
</evidence>
<keyword evidence="2 9" id="KW-1015">Disulfide bond</keyword>
<dbReference type="GO" id="GO:0004180">
    <property type="term" value="F:carboxypeptidase activity"/>
    <property type="evidence" value="ECO:0007669"/>
    <property type="project" value="UniProtKB-KW"/>
</dbReference>
<evidence type="ECO:0000256" key="5">
    <source>
        <dbReference type="PIRSR" id="PIRSR601548-10"/>
    </source>
</evidence>
<organism evidence="12 13">
    <name type="scientific">Simiduia aestuariiviva</name>
    <dbReference type="NCBI Taxonomy" id="1510459"/>
    <lineage>
        <taxon>Bacteria</taxon>
        <taxon>Pseudomonadati</taxon>
        <taxon>Pseudomonadota</taxon>
        <taxon>Gammaproteobacteria</taxon>
        <taxon>Cellvibrionales</taxon>
        <taxon>Cellvibrionaceae</taxon>
        <taxon>Simiduia</taxon>
    </lineage>
</organism>
<feature type="disulfide bond" evidence="9">
    <location>
        <begin position="152"/>
        <end position="158"/>
    </location>
</feature>
<dbReference type="GO" id="GO:0008237">
    <property type="term" value="F:metallopeptidase activity"/>
    <property type="evidence" value="ECO:0007669"/>
    <property type="project" value="InterPro"/>
</dbReference>
<reference evidence="12 13" key="1">
    <citation type="submission" date="2020-08" db="EMBL/GenBank/DDBJ databases">
        <title>Genomic Encyclopedia of Type Strains, Phase III (KMG-III): the genomes of soil and plant-associated and newly described type strains.</title>
        <authorList>
            <person name="Whitman W."/>
        </authorList>
    </citation>
    <scope>NUCLEOTIDE SEQUENCE [LARGE SCALE GENOMIC DNA]</scope>
    <source>
        <strain evidence="12 13">CECT 8571</strain>
    </source>
</reference>
<dbReference type="PROSITE" id="PS52011">
    <property type="entry name" value="PEPTIDASE_M2"/>
    <property type="match status" value="1"/>
</dbReference>
<dbReference type="GO" id="GO:0016020">
    <property type="term" value="C:membrane"/>
    <property type="evidence" value="ECO:0007669"/>
    <property type="project" value="InterPro"/>
</dbReference>
<accession>A0A839UR36</accession>
<keyword evidence="3 5" id="KW-0325">Glycoprotein</keyword>
<keyword evidence="13" id="KW-1185">Reference proteome</keyword>
<keyword evidence="8" id="KW-0479">Metal-binding</keyword>
<dbReference type="GO" id="GO:0008241">
    <property type="term" value="F:peptidyl-dipeptidase activity"/>
    <property type="evidence" value="ECO:0007669"/>
    <property type="project" value="UniProtKB-EC"/>
</dbReference>
<dbReference type="InterPro" id="IPR001548">
    <property type="entry name" value="Peptidase_M2"/>
</dbReference>
<evidence type="ECO:0000256" key="2">
    <source>
        <dbReference type="ARBA" id="ARBA00023157"/>
    </source>
</evidence>
<dbReference type="Proteomes" id="UP000559987">
    <property type="component" value="Unassembled WGS sequence"/>
</dbReference>
<feature type="disulfide bond" evidence="9">
    <location>
        <begin position="535"/>
        <end position="547"/>
    </location>
</feature>
<gene>
    <name evidence="12" type="ORF">FHS30_002399</name>
</gene>
<dbReference type="Pfam" id="PF01401">
    <property type="entry name" value="Peptidase_M2"/>
    <property type="match status" value="1"/>
</dbReference>
<keyword evidence="12" id="KW-0121">Carboxypeptidase</keyword>
<evidence type="ECO:0000256" key="11">
    <source>
        <dbReference type="SAM" id="SignalP"/>
    </source>
</evidence>
<dbReference type="PANTHER" id="PTHR10514">
    <property type="entry name" value="ANGIOTENSIN-CONVERTING ENZYME"/>
    <property type="match status" value="1"/>
</dbReference>
<dbReference type="PRINTS" id="PR00791">
    <property type="entry name" value="PEPDIPTASEA"/>
</dbReference>
<dbReference type="SUPFAM" id="SSF55486">
    <property type="entry name" value="Metalloproteases ('zincins'), catalytic domain"/>
    <property type="match status" value="1"/>
</dbReference>
<feature type="active site" description="Proton donor 2" evidence="6">
    <location>
        <position position="510"/>
    </location>
</feature>
<dbReference type="EC" id="3.4.15.1" evidence="12"/>
<evidence type="ECO:0000256" key="9">
    <source>
        <dbReference type="PIRSR" id="PIRSR601548-4"/>
    </source>
</evidence>
<evidence type="ECO:0000256" key="3">
    <source>
        <dbReference type="ARBA" id="ARBA00023180"/>
    </source>
</evidence>
<protein>
    <submittedName>
        <fullName evidence="12">Peptidyl-dipeptidase A</fullName>
        <ecNumber evidence="12">3.4.15.1</ecNumber>
    </submittedName>
</protein>
<feature type="binding site" evidence="8">
    <location>
        <position position="410"/>
    </location>
    <ligand>
        <name>Zn(2+)</name>
        <dbReference type="ChEBI" id="CHEBI:29105"/>
        <label>1</label>
        <note>catalytic</note>
    </ligand>
</feature>
<keyword evidence="12" id="KW-0378">Hydrolase</keyword>